<reference evidence="2 3" key="1">
    <citation type="submission" date="2018-09" db="EMBL/GenBank/DDBJ databases">
        <authorList>
            <person name="Zhu H."/>
        </authorList>
    </citation>
    <scope>NUCLEOTIDE SEQUENCE [LARGE SCALE GENOMIC DNA]</scope>
    <source>
        <strain evidence="2 3">K2W22B-5</strain>
    </source>
</reference>
<dbReference type="EMBL" id="QYUL01000001">
    <property type="protein sequence ID" value="RJF84865.1"/>
    <property type="molecule type" value="Genomic_DNA"/>
</dbReference>
<sequence>MPPKSFLDVNGQPMRRAALATPQATPTVVGLRSILSDHPAGGLTPDRLARLLRASEHGDATAYLELAEDMEERDLHYRGVLSTRKLSVAQLEVTVEAASDAADDQKAAALVRDAIAAFDIEEMLFDLLDGLGKGYSVVEMIWDTTAADGWRVVGFEYRDPRWFQYDRVDGRTLRLVDGSANGEDLQPNRFIIHRPKTKSGVPIRGGLARVSAWAYLFKTFTIKDWVVFAEVYGHPLRLGKYGLGASERDKDVLLAAVRDLGSDAAAIIPESMQIEFQQASTGSVELWEKLADWLDRQVSKAVLGQTTTTDAISGGHAVGKEHRQVQGDIERADGRQLAATLNRDFVPVLVSVNLGPRDRYPKIRIGRPDEEDIGALVERVVKLVPLGLKVGMSTIRDRIGIPDPAPDEELLTPPSAPPPPQSVPTPATQSVQADAVPSFDLDAAIAEQLAAEGWNMAAIVDPIRALLSEAKSLEDVQARLTAPEMVARLLGAMDSSGIEEALSRAGIGAWLAGRAEGGDAP</sequence>
<dbReference type="Proteomes" id="UP000283458">
    <property type="component" value="Unassembled WGS sequence"/>
</dbReference>
<dbReference type="AlphaFoldDB" id="A0A418W4C6"/>
<feature type="region of interest" description="Disordered" evidence="1">
    <location>
        <begin position="399"/>
        <end position="431"/>
    </location>
</feature>
<dbReference type="InterPro" id="IPR009279">
    <property type="entry name" value="Portal_Mu"/>
</dbReference>
<gene>
    <name evidence="2" type="ORF">D3877_10325</name>
</gene>
<keyword evidence="3" id="KW-1185">Reference proteome</keyword>
<evidence type="ECO:0000256" key="1">
    <source>
        <dbReference type="SAM" id="MobiDB-lite"/>
    </source>
</evidence>
<proteinExistence type="predicted"/>
<evidence type="ECO:0000313" key="2">
    <source>
        <dbReference type="EMBL" id="RJF84865.1"/>
    </source>
</evidence>
<comment type="caution">
    <text evidence="2">The sequence shown here is derived from an EMBL/GenBank/DDBJ whole genome shotgun (WGS) entry which is preliminary data.</text>
</comment>
<dbReference type="Pfam" id="PF06074">
    <property type="entry name" value="Portal_Mu"/>
    <property type="match status" value="1"/>
</dbReference>
<organism evidence="2 3">
    <name type="scientific">Azospirillum cavernae</name>
    <dbReference type="NCBI Taxonomy" id="2320860"/>
    <lineage>
        <taxon>Bacteria</taxon>
        <taxon>Pseudomonadati</taxon>
        <taxon>Pseudomonadota</taxon>
        <taxon>Alphaproteobacteria</taxon>
        <taxon>Rhodospirillales</taxon>
        <taxon>Azospirillaceae</taxon>
        <taxon>Azospirillum</taxon>
    </lineage>
</organism>
<dbReference type="OrthoDB" id="9797300at2"/>
<protein>
    <submittedName>
        <fullName evidence="2">DUF935 domain-containing protein</fullName>
    </submittedName>
</protein>
<evidence type="ECO:0000313" key="3">
    <source>
        <dbReference type="Proteomes" id="UP000283458"/>
    </source>
</evidence>
<name>A0A418W4C6_9PROT</name>
<accession>A0A418W4C6</accession>
<dbReference type="RefSeq" id="WP_119830498.1">
    <property type="nucleotide sequence ID" value="NZ_QYUL01000001.1"/>
</dbReference>
<feature type="compositionally biased region" description="Pro residues" evidence="1">
    <location>
        <begin position="414"/>
        <end position="423"/>
    </location>
</feature>